<dbReference type="Pfam" id="PF01546">
    <property type="entry name" value="Peptidase_M20"/>
    <property type="match status" value="1"/>
</dbReference>
<sequence>MGKVTGETRKTSICIVRHTMNLGAYNLIQLLFGRFAMPLDSEAKSILTWLETQRDAMVTQLADWAAINTGTHNLAGLRQLAELVQARFTPIADQIAYLPVAPQTVITSRGDMQELPLAGAIVGRRREQASRQAILSIHMDTVYPADSPFQTLKLDENVLHGPGVADAKGGLVVMLYALQAFERYVEATGNHQLGWTVLLNSDEEIGSLGSRELFAQYGTAADFGLLFEPCLPSGHLIGNRKGSGNFEIVVRGQAAHAGREFYKGRNAIVAAAKVARQLHELNDRWPDTTVNVAKIDGGGPNNVVPDLAVVRFNIRYPSLEQESELSHDLERIVEDVDEGIVMALHGGFFAPPKPLDDPYLHLLKTVQTCGESLGLDLAWESTGGVCDGNRLAALGVPNVDTMGVQGGNIHSPQEYMLIDSLIPRAQLAFLTLVSQAV</sequence>
<evidence type="ECO:0000313" key="5">
    <source>
        <dbReference type="EMBL" id="PQO41183.1"/>
    </source>
</evidence>
<proteinExistence type="predicted"/>
<dbReference type="Gene3D" id="3.30.70.360">
    <property type="match status" value="1"/>
</dbReference>
<reference evidence="5 6" key="1">
    <citation type="submission" date="2018-02" db="EMBL/GenBank/DDBJ databases">
        <title>Comparative genomes isolates from brazilian mangrove.</title>
        <authorList>
            <person name="Araujo J.E."/>
            <person name="Taketani R.G."/>
            <person name="Silva M.C.P."/>
            <person name="Loureco M.V."/>
            <person name="Andreote F.D."/>
        </authorList>
    </citation>
    <scope>NUCLEOTIDE SEQUENCE [LARGE SCALE GENOMIC DNA]</scope>
    <source>
        <strain evidence="5 6">NAP PRIS-MGV</strain>
    </source>
</reference>
<feature type="domain" description="Peptidase M20 dimerisation" evidence="4">
    <location>
        <begin position="240"/>
        <end position="336"/>
    </location>
</feature>
<dbReference type="GO" id="GO:0016787">
    <property type="term" value="F:hydrolase activity"/>
    <property type="evidence" value="ECO:0007669"/>
    <property type="project" value="UniProtKB-KW"/>
</dbReference>
<dbReference type="EMBL" id="PUIB01000006">
    <property type="protein sequence ID" value="PQO41183.1"/>
    <property type="molecule type" value="Genomic_DNA"/>
</dbReference>
<evidence type="ECO:0000256" key="3">
    <source>
        <dbReference type="PIRSR" id="PIRSR037238-1"/>
    </source>
</evidence>
<dbReference type="NCBIfam" id="NF005602">
    <property type="entry name" value="PRK07338.1"/>
    <property type="match status" value="1"/>
</dbReference>
<feature type="active site" description="Proton acceptor" evidence="3">
    <location>
        <position position="203"/>
    </location>
</feature>
<dbReference type="Pfam" id="PF07687">
    <property type="entry name" value="M20_dimer"/>
    <property type="match status" value="1"/>
</dbReference>
<feature type="active site" evidence="3">
    <location>
        <position position="140"/>
    </location>
</feature>
<dbReference type="PANTHER" id="PTHR43808:SF9">
    <property type="entry name" value="BLL0789 PROTEIN"/>
    <property type="match status" value="1"/>
</dbReference>
<dbReference type="InterPro" id="IPR017150">
    <property type="entry name" value="Pept_M20_glutamate_carboxypep"/>
</dbReference>
<dbReference type="InterPro" id="IPR050072">
    <property type="entry name" value="Peptidase_M20A"/>
</dbReference>
<organism evidence="5 6">
    <name type="scientific">Blastopirellula marina</name>
    <dbReference type="NCBI Taxonomy" id="124"/>
    <lineage>
        <taxon>Bacteria</taxon>
        <taxon>Pseudomonadati</taxon>
        <taxon>Planctomycetota</taxon>
        <taxon>Planctomycetia</taxon>
        <taxon>Pirellulales</taxon>
        <taxon>Pirellulaceae</taxon>
        <taxon>Blastopirellula</taxon>
    </lineage>
</organism>
<dbReference type="Proteomes" id="UP000239388">
    <property type="component" value="Unassembled WGS sequence"/>
</dbReference>
<dbReference type="PANTHER" id="PTHR43808">
    <property type="entry name" value="ACETYLORNITHINE DEACETYLASE"/>
    <property type="match status" value="1"/>
</dbReference>
<protein>
    <submittedName>
        <fullName evidence="5">Acetylornithine deacetylase</fullName>
    </submittedName>
</protein>
<evidence type="ECO:0000256" key="2">
    <source>
        <dbReference type="ARBA" id="ARBA00022801"/>
    </source>
</evidence>
<dbReference type="AlphaFoldDB" id="A0A2S8G9S0"/>
<dbReference type="SUPFAM" id="SSF53187">
    <property type="entry name" value="Zn-dependent exopeptidases"/>
    <property type="match status" value="1"/>
</dbReference>
<dbReference type="CDD" id="cd03885">
    <property type="entry name" value="M20_CPDG2"/>
    <property type="match status" value="1"/>
</dbReference>
<evidence type="ECO:0000259" key="4">
    <source>
        <dbReference type="Pfam" id="PF07687"/>
    </source>
</evidence>
<dbReference type="GO" id="GO:0046872">
    <property type="term" value="F:metal ion binding"/>
    <property type="evidence" value="ECO:0007669"/>
    <property type="project" value="UniProtKB-KW"/>
</dbReference>
<dbReference type="InterPro" id="IPR036264">
    <property type="entry name" value="Bact_exopeptidase_dim_dom"/>
</dbReference>
<gene>
    <name evidence="5" type="ORF">C5Y98_04315</name>
</gene>
<dbReference type="InterPro" id="IPR002933">
    <property type="entry name" value="Peptidase_M20"/>
</dbReference>
<keyword evidence="1" id="KW-0479">Metal-binding</keyword>
<name>A0A2S8G9S0_9BACT</name>
<dbReference type="Gene3D" id="3.40.630.10">
    <property type="entry name" value="Zn peptidases"/>
    <property type="match status" value="1"/>
</dbReference>
<dbReference type="PIRSF" id="PIRSF037238">
    <property type="entry name" value="Carboxypeptidase_G2"/>
    <property type="match status" value="1"/>
</dbReference>
<dbReference type="SUPFAM" id="SSF55031">
    <property type="entry name" value="Bacterial exopeptidase dimerisation domain"/>
    <property type="match status" value="1"/>
</dbReference>
<keyword evidence="2" id="KW-0378">Hydrolase</keyword>
<accession>A0A2S8G9S0</accession>
<evidence type="ECO:0000256" key="1">
    <source>
        <dbReference type="ARBA" id="ARBA00022723"/>
    </source>
</evidence>
<dbReference type="InterPro" id="IPR011650">
    <property type="entry name" value="Peptidase_M20_dimer"/>
</dbReference>
<evidence type="ECO:0000313" key="6">
    <source>
        <dbReference type="Proteomes" id="UP000239388"/>
    </source>
</evidence>
<comment type="caution">
    <text evidence="5">The sequence shown here is derived from an EMBL/GenBank/DDBJ whole genome shotgun (WGS) entry which is preliminary data.</text>
</comment>